<gene>
    <name evidence="3 5" type="ORF">BDZ99DRAFT_469773</name>
</gene>
<reference evidence="5" key="3">
    <citation type="submission" date="2025-04" db="UniProtKB">
        <authorList>
            <consortium name="RefSeq"/>
        </authorList>
    </citation>
    <scope>IDENTIFICATION</scope>
    <source>
        <strain evidence="5">CBS 304.34</strain>
    </source>
</reference>
<reference evidence="5" key="2">
    <citation type="submission" date="2020-04" db="EMBL/GenBank/DDBJ databases">
        <authorList>
            <consortium name="NCBI Genome Project"/>
        </authorList>
    </citation>
    <scope>NUCLEOTIDE SEQUENCE</scope>
    <source>
        <strain evidence="5">CBS 304.34</strain>
    </source>
</reference>
<dbReference type="AlphaFoldDB" id="A0A6A6XY86"/>
<evidence type="ECO:0000256" key="1">
    <source>
        <dbReference type="SAM" id="Coils"/>
    </source>
</evidence>
<dbReference type="RefSeq" id="XP_033568303.1">
    <property type="nucleotide sequence ID" value="XM_033721578.1"/>
</dbReference>
<keyword evidence="4" id="KW-1185">Reference proteome</keyword>
<evidence type="ECO:0000256" key="2">
    <source>
        <dbReference type="SAM" id="MobiDB-lite"/>
    </source>
</evidence>
<sequence>MRPKPAFTIDIPKMEPQSAVDVSSPSAAPIYDRIASLEALRQEHLRAAAEIEKEVARLHELLADTNSDHTKAVPKPAHPKLTFKSQVQYHDDPSEPVQPDNIPAQPNSSALSVFIEPAPLHSPLPKANLMYAGHTPLLPGSPSPEHRSPTAETTPEQYLDGPLTLPLAPGDGSDDGISLRALGERLADIAKERVEDTLEGQVRVKSETVEIVLNRKEIEADGILLKKTQPMNMGAPMGQI</sequence>
<proteinExistence type="predicted"/>
<accession>A0A6A6XY86</accession>
<dbReference type="GeneID" id="54462471"/>
<dbReference type="Proteomes" id="UP000504636">
    <property type="component" value="Unplaced"/>
</dbReference>
<organism evidence="3">
    <name type="scientific">Mytilinidion resinicola</name>
    <dbReference type="NCBI Taxonomy" id="574789"/>
    <lineage>
        <taxon>Eukaryota</taxon>
        <taxon>Fungi</taxon>
        <taxon>Dikarya</taxon>
        <taxon>Ascomycota</taxon>
        <taxon>Pezizomycotina</taxon>
        <taxon>Dothideomycetes</taxon>
        <taxon>Pleosporomycetidae</taxon>
        <taxon>Mytilinidiales</taxon>
        <taxon>Mytilinidiaceae</taxon>
        <taxon>Mytilinidion</taxon>
    </lineage>
</organism>
<feature type="region of interest" description="Disordered" evidence="2">
    <location>
        <begin position="131"/>
        <end position="172"/>
    </location>
</feature>
<feature type="coiled-coil region" evidence="1">
    <location>
        <begin position="34"/>
        <end position="68"/>
    </location>
</feature>
<reference evidence="3 5" key="1">
    <citation type="journal article" date="2020" name="Stud. Mycol.">
        <title>101 Dothideomycetes genomes: a test case for predicting lifestyles and emergence of pathogens.</title>
        <authorList>
            <person name="Haridas S."/>
            <person name="Albert R."/>
            <person name="Binder M."/>
            <person name="Bloem J."/>
            <person name="Labutti K."/>
            <person name="Salamov A."/>
            <person name="Andreopoulos B."/>
            <person name="Baker S."/>
            <person name="Barry K."/>
            <person name="Bills G."/>
            <person name="Bluhm B."/>
            <person name="Cannon C."/>
            <person name="Castanera R."/>
            <person name="Culley D."/>
            <person name="Daum C."/>
            <person name="Ezra D."/>
            <person name="Gonzalez J."/>
            <person name="Henrissat B."/>
            <person name="Kuo A."/>
            <person name="Liang C."/>
            <person name="Lipzen A."/>
            <person name="Lutzoni F."/>
            <person name="Magnuson J."/>
            <person name="Mondo S."/>
            <person name="Nolan M."/>
            <person name="Ohm R."/>
            <person name="Pangilinan J."/>
            <person name="Park H.-J."/>
            <person name="Ramirez L."/>
            <person name="Alfaro M."/>
            <person name="Sun H."/>
            <person name="Tritt A."/>
            <person name="Yoshinaga Y."/>
            <person name="Zwiers L.-H."/>
            <person name="Turgeon B."/>
            <person name="Goodwin S."/>
            <person name="Spatafora J."/>
            <person name="Crous P."/>
            <person name="Grigoriev I."/>
        </authorList>
    </citation>
    <scope>NUCLEOTIDE SEQUENCE</scope>
    <source>
        <strain evidence="3 5">CBS 304.34</strain>
    </source>
</reference>
<evidence type="ECO:0000313" key="5">
    <source>
        <dbReference type="RefSeq" id="XP_033568303.1"/>
    </source>
</evidence>
<name>A0A6A6XY86_9PEZI</name>
<dbReference type="OrthoDB" id="3945813at2759"/>
<dbReference type="EMBL" id="MU003732">
    <property type="protein sequence ID" value="KAF2801339.1"/>
    <property type="molecule type" value="Genomic_DNA"/>
</dbReference>
<keyword evidence="1" id="KW-0175">Coiled coil</keyword>
<protein>
    <submittedName>
        <fullName evidence="3 5">Uncharacterized protein</fullName>
    </submittedName>
</protein>
<evidence type="ECO:0000313" key="3">
    <source>
        <dbReference type="EMBL" id="KAF2801339.1"/>
    </source>
</evidence>
<evidence type="ECO:0000313" key="4">
    <source>
        <dbReference type="Proteomes" id="UP000504636"/>
    </source>
</evidence>